<evidence type="ECO:0000256" key="5">
    <source>
        <dbReference type="ARBA" id="ARBA00029447"/>
    </source>
</evidence>
<evidence type="ECO:0000256" key="7">
    <source>
        <dbReference type="SAM" id="Phobius"/>
    </source>
</evidence>
<feature type="transmembrane region" description="Helical" evidence="7">
    <location>
        <begin position="41"/>
        <end position="63"/>
    </location>
</feature>
<keyword evidence="4 6" id="KW-0807">Transducer</keyword>
<evidence type="ECO:0008006" key="12">
    <source>
        <dbReference type="Google" id="ProtNLM"/>
    </source>
</evidence>
<proteinExistence type="inferred from homology"/>
<evidence type="ECO:0000259" key="8">
    <source>
        <dbReference type="PROSITE" id="PS50111"/>
    </source>
</evidence>
<evidence type="ECO:0000259" key="9">
    <source>
        <dbReference type="PROSITE" id="PS50885"/>
    </source>
</evidence>
<comment type="subcellular location">
    <subcellularLocation>
        <location evidence="1">Cell membrane</location>
    </subcellularLocation>
</comment>
<dbReference type="SMART" id="SM00283">
    <property type="entry name" value="MA"/>
    <property type="match status" value="1"/>
</dbReference>
<dbReference type="InterPro" id="IPR003660">
    <property type="entry name" value="HAMP_dom"/>
</dbReference>
<dbReference type="Gene3D" id="1.10.287.950">
    <property type="entry name" value="Methyl-accepting chemotaxis protein"/>
    <property type="match status" value="1"/>
</dbReference>
<dbReference type="PANTHER" id="PTHR32089:SF112">
    <property type="entry name" value="LYSOZYME-LIKE PROTEIN-RELATED"/>
    <property type="match status" value="1"/>
</dbReference>
<dbReference type="SMART" id="SM00304">
    <property type="entry name" value="HAMP"/>
    <property type="match status" value="1"/>
</dbReference>
<protein>
    <recommendedName>
        <fullName evidence="12">Methyl-accepting chemotaxis protein</fullName>
    </recommendedName>
</protein>
<dbReference type="CDD" id="cd06225">
    <property type="entry name" value="HAMP"/>
    <property type="match status" value="1"/>
</dbReference>
<evidence type="ECO:0000256" key="1">
    <source>
        <dbReference type="ARBA" id="ARBA00004236"/>
    </source>
</evidence>
<feature type="domain" description="Methyl-accepting transducer" evidence="8">
    <location>
        <begin position="316"/>
        <end position="587"/>
    </location>
</feature>
<evidence type="ECO:0000313" key="10">
    <source>
        <dbReference type="EMBL" id="MCI0181994.1"/>
    </source>
</evidence>
<sequence>MDREYQYPWISCVSILHITNKQCNQFMNGVHSLLRSIRSKFLTGTVVGSAIYIITIIISTSLYSASQEQALGILDSSDRLLTTVQSLDTMVRTTDSQGARFLMSPASLQQHYINAYQSDLTAVRTLTIQLMQEIHLTPPSQRQIYNADLNTFNQHWSLYLMNNYQTMTAVDSGTLRLQAQENFVKVPLTPTITSLNHFTQSIRNSRQQAEVQFKNFISYAHTVNTLGTIIATILAIAIQLYLSTKISKHLKTMVDVAKRMASGDFKKQSTGLQTNDETGQLALAFAHMQGAIASLIHQIQGAAGELAATSQELNATTEEVSSSSTNLAEYAAQVSEAADMQRTEVSTIEATLEETLLAIEVVLANSDATVQLTKNLVTHKSKGDLSVDSALEQMHRIAQNADLNQERIERLDNRSFKIGEIIELINEIAEQTNLLALNAAIEAARAGDQGRGFAVVADEVRKLAEKSREASADIARLVQDIQKETKAFVRAVREDKEQVRAGSLAMQQVSSIFTDIGFFVGDVSTKVEGVFTSAHDMTSHSMTLRTIAKNVARLSEQVALDIANVTATTQEQTAATQEIAAASISLSEHAQNLSNESMQFQV</sequence>
<keyword evidence="2" id="KW-1003">Cell membrane</keyword>
<evidence type="ECO:0000256" key="4">
    <source>
        <dbReference type="ARBA" id="ARBA00023224"/>
    </source>
</evidence>
<dbReference type="Pfam" id="PF00015">
    <property type="entry name" value="MCPsignal"/>
    <property type="match status" value="1"/>
</dbReference>
<dbReference type="Proteomes" id="UP001139263">
    <property type="component" value="Unassembled WGS sequence"/>
</dbReference>
<feature type="domain" description="HAMP" evidence="9">
    <location>
        <begin position="244"/>
        <end position="297"/>
    </location>
</feature>
<reference evidence="10" key="1">
    <citation type="submission" date="2022-03" db="EMBL/GenBank/DDBJ databases">
        <title>Draft Genome Sequence of Firmicute Strain S0AB, a Heterotrophic Iron/Sulfur-Oxidizing Extreme Acidophile.</title>
        <authorList>
            <person name="Vergara E."/>
            <person name="Pakostova E."/>
            <person name="Johnson D.B."/>
            <person name="Holmes D.S."/>
        </authorList>
    </citation>
    <scope>NUCLEOTIDE SEQUENCE</scope>
    <source>
        <strain evidence="10">S0AB</strain>
    </source>
</reference>
<organism evidence="10 11">
    <name type="scientific">Sulfoacidibacillus ferrooxidans</name>
    <dbReference type="NCBI Taxonomy" id="2005001"/>
    <lineage>
        <taxon>Bacteria</taxon>
        <taxon>Bacillati</taxon>
        <taxon>Bacillota</taxon>
        <taxon>Bacilli</taxon>
        <taxon>Bacillales</taxon>
        <taxon>Alicyclobacillaceae</taxon>
        <taxon>Sulfoacidibacillus</taxon>
    </lineage>
</organism>
<dbReference type="AlphaFoldDB" id="A0A9X1V643"/>
<evidence type="ECO:0000313" key="11">
    <source>
        <dbReference type="Proteomes" id="UP001139263"/>
    </source>
</evidence>
<dbReference type="PANTHER" id="PTHR32089">
    <property type="entry name" value="METHYL-ACCEPTING CHEMOTAXIS PROTEIN MCPB"/>
    <property type="match status" value="1"/>
</dbReference>
<dbReference type="SUPFAM" id="SSF58104">
    <property type="entry name" value="Methyl-accepting chemotaxis protein (MCP) signaling domain"/>
    <property type="match status" value="1"/>
</dbReference>
<accession>A0A9X1V643</accession>
<keyword evidence="3 7" id="KW-0472">Membrane</keyword>
<dbReference type="GO" id="GO:0005886">
    <property type="term" value="C:plasma membrane"/>
    <property type="evidence" value="ECO:0007669"/>
    <property type="project" value="UniProtKB-SubCell"/>
</dbReference>
<keyword evidence="7" id="KW-1133">Transmembrane helix</keyword>
<name>A0A9X1V643_9BACL</name>
<evidence type="ECO:0000256" key="6">
    <source>
        <dbReference type="PROSITE-ProRule" id="PRU00284"/>
    </source>
</evidence>
<dbReference type="EMBL" id="JALBUF010000001">
    <property type="protein sequence ID" value="MCI0181994.1"/>
    <property type="molecule type" value="Genomic_DNA"/>
</dbReference>
<gene>
    <name evidence="10" type="ORF">MM817_00245</name>
</gene>
<comment type="caution">
    <text evidence="10">The sequence shown here is derived from an EMBL/GenBank/DDBJ whole genome shotgun (WGS) entry which is preliminary data.</text>
</comment>
<dbReference type="PROSITE" id="PS50885">
    <property type="entry name" value="HAMP"/>
    <property type="match status" value="1"/>
</dbReference>
<dbReference type="GO" id="GO:0007165">
    <property type="term" value="P:signal transduction"/>
    <property type="evidence" value="ECO:0007669"/>
    <property type="project" value="UniProtKB-KW"/>
</dbReference>
<dbReference type="PROSITE" id="PS50111">
    <property type="entry name" value="CHEMOTAXIS_TRANSDUC_2"/>
    <property type="match status" value="1"/>
</dbReference>
<keyword evidence="11" id="KW-1185">Reference proteome</keyword>
<dbReference type="CDD" id="cd11386">
    <property type="entry name" value="MCP_signal"/>
    <property type="match status" value="1"/>
</dbReference>
<dbReference type="Pfam" id="PF00672">
    <property type="entry name" value="HAMP"/>
    <property type="match status" value="1"/>
</dbReference>
<feature type="transmembrane region" description="Helical" evidence="7">
    <location>
        <begin position="216"/>
        <end position="242"/>
    </location>
</feature>
<evidence type="ECO:0000256" key="2">
    <source>
        <dbReference type="ARBA" id="ARBA00022475"/>
    </source>
</evidence>
<dbReference type="Gene3D" id="6.10.340.10">
    <property type="match status" value="1"/>
</dbReference>
<evidence type="ECO:0000256" key="3">
    <source>
        <dbReference type="ARBA" id="ARBA00023136"/>
    </source>
</evidence>
<dbReference type="InterPro" id="IPR004089">
    <property type="entry name" value="MCPsignal_dom"/>
</dbReference>
<keyword evidence="7" id="KW-0812">Transmembrane</keyword>
<comment type="similarity">
    <text evidence="5">Belongs to the methyl-accepting chemotaxis (MCP) protein family.</text>
</comment>